<organism evidence="5 6">
    <name type="scientific">Cinnamomum micranthum f. kanehirae</name>
    <dbReference type="NCBI Taxonomy" id="337451"/>
    <lineage>
        <taxon>Eukaryota</taxon>
        <taxon>Viridiplantae</taxon>
        <taxon>Streptophyta</taxon>
        <taxon>Embryophyta</taxon>
        <taxon>Tracheophyta</taxon>
        <taxon>Spermatophyta</taxon>
        <taxon>Magnoliopsida</taxon>
        <taxon>Magnoliidae</taxon>
        <taxon>Laurales</taxon>
        <taxon>Lauraceae</taxon>
        <taxon>Cinnamomum</taxon>
    </lineage>
</organism>
<sequence length="405" mass="44389">MEVVDDIVIVGAGIAGLATALGLHRMGLRSLVLESSESLRITGHALGIWTNAWKALDALGIGDNLRQQHVQIQGVVSASMATGLTLSEMSFMGQGKCGDHEIRGVKRKLLIEVLENELPRGTIRFGSKVVSIEEKETLKLVYLADGSVLKTKVLIGCDGVNSVVAKWLGLQRPAFAGRSAIRGAAELPEGHGLKPKLFQYFGDGFRSGFVPCDDKTVYWFFTYSQPSYEKDGEHNDPAKMKQFVLSKLHKAPKEVTDVLEKTELDAIISSPLRYRLPWNVLWGHTWKGTVCVAGDAFHPMTPDLGQGGCSALEDAVTLARCLGEALLGEPREEAEYDRIKRGVEKYAKERRWRGCELIATAYVSGVIQQSGWAVRNLLGNKFLAGLMSEILLKKADFDCGKLYGP</sequence>
<dbReference type="GO" id="GO:0004497">
    <property type="term" value="F:monooxygenase activity"/>
    <property type="evidence" value="ECO:0007669"/>
    <property type="project" value="UniProtKB-KW"/>
</dbReference>
<keyword evidence="2" id="KW-0503">Monooxygenase</keyword>
<evidence type="ECO:0000313" key="6">
    <source>
        <dbReference type="Proteomes" id="UP000283530"/>
    </source>
</evidence>
<evidence type="ECO:0000313" key="5">
    <source>
        <dbReference type="EMBL" id="RWR92363.1"/>
    </source>
</evidence>
<dbReference type="PANTHER" id="PTHR45934:SF28">
    <property type="entry name" value="OS03G0153100 PROTEIN"/>
    <property type="match status" value="1"/>
</dbReference>
<name>A0A3S3N4V0_9MAGN</name>
<dbReference type="AlphaFoldDB" id="A0A3S3N4V0"/>
<dbReference type="OrthoDB" id="655030at2759"/>
<reference evidence="5 6" key="1">
    <citation type="journal article" date="2019" name="Nat. Plants">
        <title>Stout camphor tree genome fills gaps in understanding of flowering plant genome evolution.</title>
        <authorList>
            <person name="Chaw S.M."/>
            <person name="Liu Y.C."/>
            <person name="Wu Y.W."/>
            <person name="Wang H.Y."/>
            <person name="Lin C.I."/>
            <person name="Wu C.S."/>
            <person name="Ke H.M."/>
            <person name="Chang L.Y."/>
            <person name="Hsu C.Y."/>
            <person name="Yang H.T."/>
            <person name="Sudianto E."/>
            <person name="Hsu M.H."/>
            <person name="Wu K.P."/>
            <person name="Wang L.N."/>
            <person name="Leebens-Mack J.H."/>
            <person name="Tsai I.J."/>
        </authorList>
    </citation>
    <scope>NUCLEOTIDE SEQUENCE [LARGE SCALE GENOMIC DNA]</scope>
    <source>
        <strain evidence="6">cv. Chaw 1501</strain>
        <tissue evidence="5">Young leaves</tissue>
    </source>
</reference>
<feature type="domain" description="FAD-binding" evidence="4">
    <location>
        <begin position="6"/>
        <end position="333"/>
    </location>
</feature>
<dbReference type="Gene3D" id="3.50.50.60">
    <property type="entry name" value="FAD/NAD(P)-binding domain"/>
    <property type="match status" value="1"/>
</dbReference>
<evidence type="ECO:0000256" key="3">
    <source>
        <dbReference type="ARBA" id="ARBA00024018"/>
    </source>
</evidence>
<dbReference type="GO" id="GO:0071949">
    <property type="term" value="F:FAD binding"/>
    <property type="evidence" value="ECO:0007669"/>
    <property type="project" value="InterPro"/>
</dbReference>
<dbReference type="InterPro" id="IPR044560">
    <property type="entry name" value="MOase"/>
</dbReference>
<comment type="similarity">
    <text evidence="3">Belongs to the 3-hydroxybenzoate 6-hydroxylase family.</text>
</comment>
<gene>
    <name evidence="5" type="ORF">CKAN_02157300</name>
</gene>
<evidence type="ECO:0000256" key="2">
    <source>
        <dbReference type="ARBA" id="ARBA00023033"/>
    </source>
</evidence>
<dbReference type="EMBL" id="QPKB01000009">
    <property type="protein sequence ID" value="RWR92363.1"/>
    <property type="molecule type" value="Genomic_DNA"/>
</dbReference>
<dbReference type="Pfam" id="PF01494">
    <property type="entry name" value="FAD_binding_3"/>
    <property type="match status" value="1"/>
</dbReference>
<accession>A0A3S3N4V0</accession>
<dbReference type="STRING" id="337451.A0A3S3N4V0"/>
<dbReference type="InterPro" id="IPR002938">
    <property type="entry name" value="FAD-bd"/>
</dbReference>
<keyword evidence="1" id="KW-0560">Oxidoreductase</keyword>
<protein>
    <submittedName>
        <fullName evidence="5">Zeaxanthin epoxidase, chloroplastic-like protein</fullName>
    </submittedName>
</protein>
<dbReference type="PRINTS" id="PR00420">
    <property type="entry name" value="RNGMNOXGNASE"/>
</dbReference>
<proteinExistence type="inferred from homology"/>
<dbReference type="PANTHER" id="PTHR45934">
    <property type="entry name" value="FAD/NAD(P)-BINDING OXIDOREDUCTASE FAMILY PROTEIN"/>
    <property type="match status" value="1"/>
</dbReference>
<dbReference type="Proteomes" id="UP000283530">
    <property type="component" value="Unassembled WGS sequence"/>
</dbReference>
<keyword evidence="6" id="KW-1185">Reference proteome</keyword>
<dbReference type="SUPFAM" id="SSF51905">
    <property type="entry name" value="FAD/NAD(P)-binding domain"/>
    <property type="match status" value="1"/>
</dbReference>
<evidence type="ECO:0000259" key="4">
    <source>
        <dbReference type="Pfam" id="PF01494"/>
    </source>
</evidence>
<dbReference type="InterPro" id="IPR036188">
    <property type="entry name" value="FAD/NAD-bd_sf"/>
</dbReference>
<evidence type="ECO:0000256" key="1">
    <source>
        <dbReference type="ARBA" id="ARBA00023002"/>
    </source>
</evidence>
<comment type="caution">
    <text evidence="5">The sequence shown here is derived from an EMBL/GenBank/DDBJ whole genome shotgun (WGS) entry which is preliminary data.</text>
</comment>